<protein>
    <submittedName>
        <fullName evidence="2">Uncharacterized protein</fullName>
    </submittedName>
</protein>
<dbReference type="Proteomes" id="UP000440578">
    <property type="component" value="Unassembled WGS sequence"/>
</dbReference>
<feature type="region of interest" description="Disordered" evidence="1">
    <location>
        <begin position="101"/>
        <end position="151"/>
    </location>
</feature>
<comment type="caution">
    <text evidence="2">The sequence shown here is derived from an EMBL/GenBank/DDBJ whole genome shotgun (WGS) entry which is preliminary data.</text>
</comment>
<proteinExistence type="predicted"/>
<name>A0A6A4VT95_AMPAM</name>
<reference evidence="2 3" key="1">
    <citation type="submission" date="2019-07" db="EMBL/GenBank/DDBJ databases">
        <title>Draft genome assembly of a fouling barnacle, Amphibalanus amphitrite (Darwin, 1854): The first reference genome for Thecostraca.</title>
        <authorList>
            <person name="Kim W."/>
        </authorList>
    </citation>
    <scope>NUCLEOTIDE SEQUENCE [LARGE SCALE GENOMIC DNA]</scope>
    <source>
        <strain evidence="2">SNU_AA5</strain>
        <tissue evidence="2">Soma without cirri and trophi</tissue>
    </source>
</reference>
<sequence>MEPHVPPHTVHVRHVVTRVRGATVVADDASKPMWKEFGRLTGRDGDVKADCTQRLRDVLDRVKLETGCGGLPFSPLALDELLPDIQENDQRSDVEVALTGEPGAVEEPAQQEVEPERDPVQALRANTRRTISRARAGQPQKKGPRRRPADF</sequence>
<accession>A0A6A4VT95</accession>
<feature type="compositionally biased region" description="Basic residues" evidence="1">
    <location>
        <begin position="142"/>
        <end position="151"/>
    </location>
</feature>
<keyword evidence="3" id="KW-1185">Reference proteome</keyword>
<evidence type="ECO:0000256" key="1">
    <source>
        <dbReference type="SAM" id="MobiDB-lite"/>
    </source>
</evidence>
<evidence type="ECO:0000313" key="3">
    <source>
        <dbReference type="Proteomes" id="UP000440578"/>
    </source>
</evidence>
<gene>
    <name evidence="2" type="ORF">FJT64_009482</name>
</gene>
<evidence type="ECO:0000313" key="2">
    <source>
        <dbReference type="EMBL" id="KAF0292541.1"/>
    </source>
</evidence>
<dbReference type="EMBL" id="VIIS01001805">
    <property type="protein sequence ID" value="KAF0292541.1"/>
    <property type="molecule type" value="Genomic_DNA"/>
</dbReference>
<organism evidence="2 3">
    <name type="scientific">Amphibalanus amphitrite</name>
    <name type="common">Striped barnacle</name>
    <name type="synonym">Balanus amphitrite</name>
    <dbReference type="NCBI Taxonomy" id="1232801"/>
    <lineage>
        <taxon>Eukaryota</taxon>
        <taxon>Metazoa</taxon>
        <taxon>Ecdysozoa</taxon>
        <taxon>Arthropoda</taxon>
        <taxon>Crustacea</taxon>
        <taxon>Multicrustacea</taxon>
        <taxon>Cirripedia</taxon>
        <taxon>Thoracica</taxon>
        <taxon>Thoracicalcarea</taxon>
        <taxon>Balanomorpha</taxon>
        <taxon>Balanoidea</taxon>
        <taxon>Balanidae</taxon>
        <taxon>Amphibalaninae</taxon>
        <taxon>Amphibalanus</taxon>
    </lineage>
</organism>
<dbReference type="AlphaFoldDB" id="A0A6A4VT95"/>